<feature type="compositionally biased region" description="Polar residues" evidence="1">
    <location>
        <begin position="10"/>
        <end position="20"/>
    </location>
</feature>
<gene>
    <name evidence="2" type="ORF">L798_04452</name>
</gene>
<feature type="compositionally biased region" description="Polar residues" evidence="1">
    <location>
        <begin position="104"/>
        <end position="129"/>
    </location>
</feature>
<evidence type="ECO:0000256" key="1">
    <source>
        <dbReference type="SAM" id="MobiDB-lite"/>
    </source>
</evidence>
<feature type="compositionally biased region" description="Polar residues" evidence="1">
    <location>
        <begin position="45"/>
        <end position="56"/>
    </location>
</feature>
<accession>A0A067RM23</accession>
<proteinExistence type="predicted"/>
<feature type="region of interest" description="Disordered" evidence="1">
    <location>
        <begin position="1"/>
        <end position="129"/>
    </location>
</feature>
<reference evidence="2 3" key="1">
    <citation type="journal article" date="2014" name="Nat. Commun.">
        <title>Molecular traces of alternative social organization in a termite genome.</title>
        <authorList>
            <person name="Terrapon N."/>
            <person name="Li C."/>
            <person name="Robertson H.M."/>
            <person name="Ji L."/>
            <person name="Meng X."/>
            <person name="Booth W."/>
            <person name="Chen Z."/>
            <person name="Childers C.P."/>
            <person name="Glastad K.M."/>
            <person name="Gokhale K."/>
            <person name="Gowin J."/>
            <person name="Gronenberg W."/>
            <person name="Hermansen R.A."/>
            <person name="Hu H."/>
            <person name="Hunt B.G."/>
            <person name="Huylmans A.K."/>
            <person name="Khalil S.M."/>
            <person name="Mitchell R.D."/>
            <person name="Munoz-Torres M.C."/>
            <person name="Mustard J.A."/>
            <person name="Pan H."/>
            <person name="Reese J.T."/>
            <person name="Scharf M.E."/>
            <person name="Sun F."/>
            <person name="Vogel H."/>
            <person name="Xiao J."/>
            <person name="Yang W."/>
            <person name="Yang Z."/>
            <person name="Yang Z."/>
            <person name="Zhou J."/>
            <person name="Zhu J."/>
            <person name="Brent C.S."/>
            <person name="Elsik C.G."/>
            <person name="Goodisman M.A."/>
            <person name="Liberles D.A."/>
            <person name="Roe R.M."/>
            <person name="Vargo E.L."/>
            <person name="Vilcinskas A."/>
            <person name="Wang J."/>
            <person name="Bornberg-Bauer E."/>
            <person name="Korb J."/>
            <person name="Zhang G."/>
            <person name="Liebig J."/>
        </authorList>
    </citation>
    <scope>NUCLEOTIDE SEQUENCE [LARGE SCALE GENOMIC DNA]</scope>
    <source>
        <tissue evidence="2">Whole organism</tissue>
    </source>
</reference>
<name>A0A067RM23_ZOONE</name>
<evidence type="ECO:0000313" key="3">
    <source>
        <dbReference type="Proteomes" id="UP000027135"/>
    </source>
</evidence>
<dbReference type="EMBL" id="KK852594">
    <property type="protein sequence ID" value="KDR20664.1"/>
    <property type="molecule type" value="Genomic_DNA"/>
</dbReference>
<dbReference type="AlphaFoldDB" id="A0A067RM23"/>
<evidence type="ECO:0000313" key="2">
    <source>
        <dbReference type="EMBL" id="KDR20664.1"/>
    </source>
</evidence>
<dbReference type="InParanoid" id="A0A067RM23"/>
<sequence>MKSVKEERSQYSAKKNISTASRDKSNVSRRRNSVSRGNGRKDNAQSELMTTTTERTSPSRKRIPVRIRGAERDIQPANKDIASSSNTWRVSKRGRDNVLVGERPSSNPSQEGNNNASNETTALSVDGQQ</sequence>
<organism evidence="2 3">
    <name type="scientific">Zootermopsis nevadensis</name>
    <name type="common">Dampwood termite</name>
    <dbReference type="NCBI Taxonomy" id="136037"/>
    <lineage>
        <taxon>Eukaryota</taxon>
        <taxon>Metazoa</taxon>
        <taxon>Ecdysozoa</taxon>
        <taxon>Arthropoda</taxon>
        <taxon>Hexapoda</taxon>
        <taxon>Insecta</taxon>
        <taxon>Pterygota</taxon>
        <taxon>Neoptera</taxon>
        <taxon>Polyneoptera</taxon>
        <taxon>Dictyoptera</taxon>
        <taxon>Blattodea</taxon>
        <taxon>Blattoidea</taxon>
        <taxon>Termitoidae</taxon>
        <taxon>Termopsidae</taxon>
        <taxon>Zootermopsis</taxon>
    </lineage>
</organism>
<dbReference type="Proteomes" id="UP000027135">
    <property type="component" value="Unassembled WGS sequence"/>
</dbReference>
<keyword evidence="3" id="KW-1185">Reference proteome</keyword>
<protein>
    <submittedName>
        <fullName evidence="2">Uncharacterized protein</fullName>
    </submittedName>
</protein>